<gene>
    <name evidence="1" type="ORF">TRFO_15203</name>
</gene>
<accession>A0A1J4KT05</accession>
<dbReference type="RefSeq" id="XP_068367559.1">
    <property type="nucleotide sequence ID" value="XM_068498255.1"/>
</dbReference>
<dbReference type="Proteomes" id="UP000179807">
    <property type="component" value="Unassembled WGS sequence"/>
</dbReference>
<evidence type="ECO:0000313" key="2">
    <source>
        <dbReference type="Proteomes" id="UP000179807"/>
    </source>
</evidence>
<proteinExistence type="predicted"/>
<name>A0A1J4KT05_9EUKA</name>
<protein>
    <submittedName>
        <fullName evidence="1">Uncharacterized protein</fullName>
    </submittedName>
</protein>
<dbReference type="VEuPathDB" id="TrichDB:TRFO_15203"/>
<dbReference type="AlphaFoldDB" id="A0A1J4KT05"/>
<keyword evidence="2" id="KW-1185">Reference proteome</keyword>
<sequence length="236" mass="26911">MSFNPHRELQALARDVRLIGWSRIPINIERACLIIINKNAYHTNASYNSAIRIAKLMKWANCEVYFITDPSVPEFVDALRHFATQTLNFLYIYYAGNPISQDTMDDPPILKVSEGTVGPDLFYSVINEKPTDLRIVICFDGVNNPTPWDPADQDLDEPGVLFIAPYPDPKQAHLQQNDLKNECLFIQELYTNIKSKPTITGETLRANIEKEILEFGQRVFCSSTPQEYQTDIALII</sequence>
<dbReference type="GeneID" id="94832959"/>
<dbReference type="OrthoDB" id="10261068at2759"/>
<dbReference type="InterPro" id="IPR029030">
    <property type="entry name" value="Caspase-like_dom_sf"/>
</dbReference>
<evidence type="ECO:0000313" key="1">
    <source>
        <dbReference type="EMBL" id="OHT14423.1"/>
    </source>
</evidence>
<reference evidence="1" key="1">
    <citation type="submission" date="2016-10" db="EMBL/GenBank/DDBJ databases">
        <authorList>
            <person name="Benchimol M."/>
            <person name="Almeida L.G."/>
            <person name="Vasconcelos A.T."/>
            <person name="Perreira-Neves A."/>
            <person name="Rosa I.A."/>
            <person name="Tasca T."/>
            <person name="Bogo M.R."/>
            <person name="de Souza W."/>
        </authorList>
    </citation>
    <scope>NUCLEOTIDE SEQUENCE [LARGE SCALE GENOMIC DNA]</scope>
    <source>
        <strain evidence="1">K</strain>
    </source>
</reference>
<organism evidence="1 2">
    <name type="scientific">Tritrichomonas foetus</name>
    <dbReference type="NCBI Taxonomy" id="1144522"/>
    <lineage>
        <taxon>Eukaryota</taxon>
        <taxon>Metamonada</taxon>
        <taxon>Parabasalia</taxon>
        <taxon>Tritrichomonadida</taxon>
        <taxon>Tritrichomonadidae</taxon>
        <taxon>Tritrichomonas</taxon>
    </lineage>
</organism>
<comment type="caution">
    <text evidence="1">The sequence shown here is derived from an EMBL/GenBank/DDBJ whole genome shotgun (WGS) entry which is preliminary data.</text>
</comment>
<dbReference type="EMBL" id="MLAK01000374">
    <property type="protein sequence ID" value="OHT14423.1"/>
    <property type="molecule type" value="Genomic_DNA"/>
</dbReference>
<dbReference type="SUPFAM" id="SSF52129">
    <property type="entry name" value="Caspase-like"/>
    <property type="match status" value="1"/>
</dbReference>